<dbReference type="Pfam" id="PF00621">
    <property type="entry name" value="RhoGEF"/>
    <property type="match status" value="1"/>
</dbReference>
<dbReference type="PROSITE" id="PS50010">
    <property type="entry name" value="DH_2"/>
    <property type="match status" value="1"/>
</dbReference>
<dbReference type="InterPro" id="IPR035899">
    <property type="entry name" value="DBL_dom_sf"/>
</dbReference>
<comment type="caution">
    <text evidence="2">The sequence shown here is derived from an EMBL/GenBank/DDBJ whole genome shotgun (WGS) entry which is preliminary data.</text>
</comment>
<dbReference type="Gene3D" id="1.20.900.10">
    <property type="entry name" value="Dbl homology (DH) domain"/>
    <property type="match status" value="1"/>
</dbReference>
<protein>
    <submittedName>
        <fullName evidence="2">Protein T2</fullName>
    </submittedName>
</protein>
<evidence type="ECO:0000313" key="3">
    <source>
        <dbReference type="EMBL" id="KAJ1352463.1"/>
    </source>
</evidence>
<dbReference type="PANTHER" id="PTHR16777:SF2">
    <property type="entry name" value="PROTEIN ECT2"/>
    <property type="match status" value="1"/>
</dbReference>
<reference evidence="2" key="1">
    <citation type="submission" date="2021-06" db="EMBL/GenBank/DDBJ databases">
        <title>Parelaphostrongylus tenuis whole genome reference sequence.</title>
        <authorList>
            <person name="Garwood T.J."/>
            <person name="Larsen P.A."/>
            <person name="Fountain-Jones N.M."/>
            <person name="Garbe J.R."/>
            <person name="Macchietto M.G."/>
            <person name="Kania S.A."/>
            <person name="Gerhold R.W."/>
            <person name="Richards J.E."/>
            <person name="Wolf T.M."/>
        </authorList>
    </citation>
    <scope>NUCLEOTIDE SEQUENCE</scope>
    <source>
        <strain evidence="2">MNPRO001-30</strain>
        <tissue evidence="2">Meninges</tissue>
    </source>
</reference>
<feature type="domain" description="DH" evidence="1">
    <location>
        <begin position="1"/>
        <end position="164"/>
    </location>
</feature>
<dbReference type="AlphaFoldDB" id="A0AAD5M7A8"/>
<name>A0AAD5M7A8_PARTN</name>
<dbReference type="GO" id="GO:0007399">
    <property type="term" value="P:nervous system development"/>
    <property type="evidence" value="ECO:0007669"/>
    <property type="project" value="TreeGrafter"/>
</dbReference>
<dbReference type="InterPro" id="IPR000219">
    <property type="entry name" value="DH_dom"/>
</dbReference>
<dbReference type="Proteomes" id="UP001196413">
    <property type="component" value="Unassembled WGS sequence"/>
</dbReference>
<dbReference type="EMBL" id="JAHQIW010001422">
    <property type="protein sequence ID" value="KAJ1352463.1"/>
    <property type="molecule type" value="Genomic_DNA"/>
</dbReference>
<sequence length="217" mass="24822">MRDSLLARVAEKRPLLKKREIVTAFGKIQPILNIHERICERLEGVIEQWDGDASSASEIWTEAFDDLLRVYPSYCNHCDLAVETIKAACAHSAKLRMFIEDHERSKEFKRQRTVDIMVTPVQRLPSVKLLLESLKKKTRVQREKDQIGEAIEAIDKVLSDECSTPLVLDVDERVNRVACATEGDCENKPKPGPSKELPLRALLNRSAMDLRNERMQD</sequence>
<dbReference type="PANTHER" id="PTHR16777">
    <property type="entry name" value="PROTEIN ECT2"/>
    <property type="match status" value="1"/>
</dbReference>
<keyword evidence="4" id="KW-1185">Reference proteome</keyword>
<gene>
    <name evidence="2" type="primary">ECT2_1</name>
    <name evidence="3" type="synonym">ECT2_2</name>
    <name evidence="2" type="ORF">KIN20_008793</name>
    <name evidence="3" type="ORF">KIN20_008796</name>
</gene>
<dbReference type="GO" id="GO:0005096">
    <property type="term" value="F:GTPase activator activity"/>
    <property type="evidence" value="ECO:0007669"/>
    <property type="project" value="InterPro"/>
</dbReference>
<dbReference type="GO" id="GO:0005634">
    <property type="term" value="C:nucleus"/>
    <property type="evidence" value="ECO:0007669"/>
    <property type="project" value="InterPro"/>
</dbReference>
<dbReference type="GO" id="GO:2000431">
    <property type="term" value="P:regulation of cytokinesis, actomyosin contractile ring assembly"/>
    <property type="evidence" value="ECO:0007669"/>
    <property type="project" value="InterPro"/>
</dbReference>
<dbReference type="GO" id="GO:0005085">
    <property type="term" value="F:guanyl-nucleotide exchange factor activity"/>
    <property type="evidence" value="ECO:0007669"/>
    <property type="project" value="InterPro"/>
</dbReference>
<dbReference type="InterPro" id="IPR026817">
    <property type="entry name" value="Ect2"/>
</dbReference>
<dbReference type="GO" id="GO:0005938">
    <property type="term" value="C:cell cortex"/>
    <property type="evidence" value="ECO:0007669"/>
    <property type="project" value="TreeGrafter"/>
</dbReference>
<evidence type="ECO:0000313" key="2">
    <source>
        <dbReference type="EMBL" id="KAJ1352460.1"/>
    </source>
</evidence>
<dbReference type="SMART" id="SM00325">
    <property type="entry name" value="RhoGEF"/>
    <property type="match status" value="1"/>
</dbReference>
<accession>A0AAD5M7A8</accession>
<organism evidence="2 4">
    <name type="scientific">Parelaphostrongylus tenuis</name>
    <name type="common">Meningeal worm</name>
    <dbReference type="NCBI Taxonomy" id="148309"/>
    <lineage>
        <taxon>Eukaryota</taxon>
        <taxon>Metazoa</taxon>
        <taxon>Ecdysozoa</taxon>
        <taxon>Nematoda</taxon>
        <taxon>Chromadorea</taxon>
        <taxon>Rhabditida</taxon>
        <taxon>Rhabditina</taxon>
        <taxon>Rhabditomorpha</taxon>
        <taxon>Strongyloidea</taxon>
        <taxon>Metastrongylidae</taxon>
        <taxon>Parelaphostrongylus</taxon>
    </lineage>
</organism>
<evidence type="ECO:0000313" key="4">
    <source>
        <dbReference type="Proteomes" id="UP001196413"/>
    </source>
</evidence>
<evidence type="ECO:0000259" key="1">
    <source>
        <dbReference type="PROSITE" id="PS50010"/>
    </source>
</evidence>
<dbReference type="SUPFAM" id="SSF48065">
    <property type="entry name" value="DBL homology domain (DH-domain)"/>
    <property type="match status" value="1"/>
</dbReference>
<proteinExistence type="predicted"/>
<dbReference type="EMBL" id="JAHQIW010001422">
    <property type="protein sequence ID" value="KAJ1352460.1"/>
    <property type="molecule type" value="Genomic_DNA"/>
</dbReference>
<dbReference type="GO" id="GO:0000281">
    <property type="term" value="P:mitotic cytokinesis"/>
    <property type="evidence" value="ECO:0007669"/>
    <property type="project" value="TreeGrafter"/>
</dbReference>